<evidence type="ECO:0000256" key="9">
    <source>
        <dbReference type="PROSITE-ProRule" id="PRU01215"/>
    </source>
</evidence>
<keyword evidence="5" id="KW-0862">Zinc</keyword>
<evidence type="ECO:0000256" key="5">
    <source>
        <dbReference type="ARBA" id="ARBA00022833"/>
    </source>
</evidence>
<reference evidence="13" key="1">
    <citation type="journal article" date="2020" name="Stud. Mycol.">
        <title>101 Dothideomycetes genomes: a test case for predicting lifestyles and emergence of pathogens.</title>
        <authorList>
            <person name="Haridas S."/>
            <person name="Albert R."/>
            <person name="Binder M."/>
            <person name="Bloem J."/>
            <person name="Labutti K."/>
            <person name="Salamov A."/>
            <person name="Andreopoulos B."/>
            <person name="Baker S."/>
            <person name="Barry K."/>
            <person name="Bills G."/>
            <person name="Bluhm B."/>
            <person name="Cannon C."/>
            <person name="Castanera R."/>
            <person name="Culley D."/>
            <person name="Daum C."/>
            <person name="Ezra D."/>
            <person name="Gonzalez J."/>
            <person name="Henrissat B."/>
            <person name="Kuo A."/>
            <person name="Liang C."/>
            <person name="Lipzen A."/>
            <person name="Lutzoni F."/>
            <person name="Magnuson J."/>
            <person name="Mondo S."/>
            <person name="Nolan M."/>
            <person name="Ohm R."/>
            <person name="Pangilinan J."/>
            <person name="Park H.-J."/>
            <person name="Ramirez L."/>
            <person name="Alfaro M."/>
            <person name="Sun H."/>
            <person name="Tritt A."/>
            <person name="Yoshinaga Y."/>
            <person name="Zwiers L.-H."/>
            <person name="Turgeon B."/>
            <person name="Goodwin S."/>
            <person name="Spatafora J."/>
            <person name="Crous P."/>
            <person name="Grigoriev I."/>
        </authorList>
    </citation>
    <scope>NUCLEOTIDE SEQUENCE</scope>
    <source>
        <strain evidence="13">CBS 116005</strain>
    </source>
</reference>
<comment type="subcellular location">
    <subcellularLocation>
        <location evidence="1">Cytoplasm</location>
    </subcellularLocation>
</comment>
<dbReference type="GO" id="GO:0005737">
    <property type="term" value="C:cytoplasm"/>
    <property type="evidence" value="ECO:0007669"/>
    <property type="project" value="UniProtKB-SubCell"/>
</dbReference>
<feature type="region of interest" description="Disordered" evidence="10">
    <location>
        <begin position="147"/>
        <end position="197"/>
    </location>
</feature>
<dbReference type="GO" id="GO:0005634">
    <property type="term" value="C:nucleus"/>
    <property type="evidence" value="ECO:0007669"/>
    <property type="project" value="TreeGrafter"/>
</dbReference>
<dbReference type="InterPro" id="IPR006595">
    <property type="entry name" value="CTLH_C"/>
</dbReference>
<evidence type="ECO:0000256" key="7">
    <source>
        <dbReference type="ARBA" id="ARBA00075398"/>
    </source>
</evidence>
<dbReference type="Gene3D" id="3.30.40.10">
    <property type="entry name" value="Zinc/RING finger domain, C3HC4 (zinc finger)"/>
    <property type="match status" value="1"/>
</dbReference>
<feature type="compositionally biased region" description="Acidic residues" evidence="10">
    <location>
        <begin position="99"/>
        <end position="108"/>
    </location>
</feature>
<comment type="similarity">
    <text evidence="6">Belongs to the RMD5/GID2 family.</text>
</comment>
<keyword evidence="3" id="KW-0479">Metal-binding</keyword>
<dbReference type="Pfam" id="PF13445">
    <property type="entry name" value="zf-RING_UBOX"/>
    <property type="match status" value="1"/>
</dbReference>
<dbReference type="Proteomes" id="UP000799436">
    <property type="component" value="Unassembled WGS sequence"/>
</dbReference>
<evidence type="ECO:0000313" key="13">
    <source>
        <dbReference type="EMBL" id="KAF2770201.1"/>
    </source>
</evidence>
<dbReference type="InterPro" id="IPR044063">
    <property type="entry name" value="ZF_RING_GID"/>
</dbReference>
<dbReference type="EMBL" id="ML995827">
    <property type="protein sequence ID" value="KAF2770201.1"/>
    <property type="molecule type" value="Genomic_DNA"/>
</dbReference>
<dbReference type="GO" id="GO:0043161">
    <property type="term" value="P:proteasome-mediated ubiquitin-dependent protein catabolic process"/>
    <property type="evidence" value="ECO:0007669"/>
    <property type="project" value="InterPro"/>
</dbReference>
<evidence type="ECO:0000313" key="14">
    <source>
        <dbReference type="Proteomes" id="UP000799436"/>
    </source>
</evidence>
<organism evidence="13 14">
    <name type="scientific">Teratosphaeria nubilosa</name>
    <dbReference type="NCBI Taxonomy" id="161662"/>
    <lineage>
        <taxon>Eukaryota</taxon>
        <taxon>Fungi</taxon>
        <taxon>Dikarya</taxon>
        <taxon>Ascomycota</taxon>
        <taxon>Pezizomycotina</taxon>
        <taxon>Dothideomycetes</taxon>
        <taxon>Dothideomycetidae</taxon>
        <taxon>Mycosphaerellales</taxon>
        <taxon>Teratosphaeriaceae</taxon>
        <taxon>Teratosphaeria</taxon>
    </lineage>
</organism>
<proteinExistence type="inferred from homology"/>
<evidence type="ECO:0000259" key="12">
    <source>
        <dbReference type="PROSITE" id="PS51867"/>
    </source>
</evidence>
<accession>A0A6G1LB84</accession>
<dbReference type="InterPro" id="IPR037683">
    <property type="entry name" value="Rmd5_dRing"/>
</dbReference>
<dbReference type="PANTHER" id="PTHR12170:SF3">
    <property type="entry name" value="GH10162P"/>
    <property type="match status" value="1"/>
</dbReference>
<keyword evidence="14" id="KW-1185">Reference proteome</keyword>
<feature type="domain" description="CTLH" evidence="11">
    <location>
        <begin position="225"/>
        <end position="283"/>
    </location>
</feature>
<feature type="region of interest" description="Disordered" evidence="10">
    <location>
        <begin position="88"/>
        <end position="115"/>
    </location>
</feature>
<dbReference type="InterPro" id="IPR045098">
    <property type="entry name" value="Fyv10_fam"/>
</dbReference>
<evidence type="ECO:0000256" key="2">
    <source>
        <dbReference type="ARBA" id="ARBA00022490"/>
    </source>
</evidence>
<dbReference type="Pfam" id="PF10607">
    <property type="entry name" value="CTLH"/>
    <property type="match status" value="1"/>
</dbReference>
<name>A0A6G1LB84_9PEZI</name>
<sequence length="474" mass="52165">MDALIAAHTTLETKANLSKALADVDNLIQTLQNTRDSIQQHPHAAPVRIAELKKPVKQSFDEIEEDLKEVNKGLNQYQKALKEKFKGGALPNLGLGGGDEAESGEQEGGEAVGLGGKSGLVDRAIAMHLLREGKFGVASTFVREVDAKRREQRRKRRKVEHSHDGKEMDGVVVDDGDGDGDEDEEEDAPRPDDQHSWIRDFQTDARPDHDDITSNPLARGHLQHQFAEMYRILDALRNHHNLQPAIAWAAQHSAALDQRGSTLEFELSRLKFVELYSSHSPPTTTTTEELTGPLSALAYARRTFPTFSTRYATETVSLLGSLAFSPDLASSPYQNLFSTHTTYASVSQAFTREFCTLLSLPSASPLYTATTAGTIALPVLTKLASILNKSRGQWTSVNELPVETPLPPGFSFHSVFVCPVSKEQATDANPPMMLPCGHVIAKESLEMHARGKSRMKCPYCPGECRPSEARRVYV</sequence>
<protein>
    <recommendedName>
        <fullName evidence="8">GID complex catalytic subunit 2</fullName>
    </recommendedName>
    <alternativeName>
        <fullName evidence="7">Glucose-induced degradation protein 2</fullName>
    </alternativeName>
</protein>
<dbReference type="SMART" id="SM00668">
    <property type="entry name" value="CTLH"/>
    <property type="match status" value="1"/>
</dbReference>
<keyword evidence="2" id="KW-0963">Cytoplasm</keyword>
<dbReference type="OrthoDB" id="1933281at2759"/>
<dbReference type="GO" id="GO:0061630">
    <property type="term" value="F:ubiquitin protein ligase activity"/>
    <property type="evidence" value="ECO:0007669"/>
    <property type="project" value="InterPro"/>
</dbReference>
<dbReference type="PROSITE" id="PS51867">
    <property type="entry name" value="ZF_RING_GID"/>
    <property type="match status" value="1"/>
</dbReference>
<feature type="zinc finger region" description="RING-Gid-type" evidence="9">
    <location>
        <begin position="418"/>
        <end position="460"/>
    </location>
</feature>
<dbReference type="InterPro" id="IPR013083">
    <property type="entry name" value="Znf_RING/FYVE/PHD"/>
</dbReference>
<dbReference type="InterPro" id="IPR027370">
    <property type="entry name" value="Znf-RING_euk"/>
</dbReference>
<dbReference type="AlphaFoldDB" id="A0A6G1LB84"/>
<evidence type="ECO:0000256" key="6">
    <source>
        <dbReference type="ARBA" id="ARBA00061136"/>
    </source>
</evidence>
<dbReference type="GO" id="GO:0034657">
    <property type="term" value="C:GID complex"/>
    <property type="evidence" value="ECO:0007669"/>
    <property type="project" value="TreeGrafter"/>
</dbReference>
<dbReference type="PROSITE" id="PS50897">
    <property type="entry name" value="CTLH"/>
    <property type="match status" value="1"/>
</dbReference>
<evidence type="ECO:0000256" key="4">
    <source>
        <dbReference type="ARBA" id="ARBA00022771"/>
    </source>
</evidence>
<evidence type="ECO:0000256" key="8">
    <source>
        <dbReference type="ARBA" id="ARBA00080744"/>
    </source>
</evidence>
<feature type="domain" description="RING-Gid-type" evidence="12">
    <location>
        <begin position="418"/>
        <end position="460"/>
    </location>
</feature>
<dbReference type="CDD" id="cd16652">
    <property type="entry name" value="dRING_Rmd5p-like"/>
    <property type="match status" value="1"/>
</dbReference>
<gene>
    <name evidence="13" type="ORF">EJ03DRAFT_326603</name>
</gene>
<evidence type="ECO:0000256" key="1">
    <source>
        <dbReference type="ARBA" id="ARBA00004496"/>
    </source>
</evidence>
<dbReference type="PANTHER" id="PTHR12170">
    <property type="entry name" value="MACROPHAGE ERYTHROBLAST ATTACHER-RELATED"/>
    <property type="match status" value="1"/>
</dbReference>
<feature type="compositionally biased region" description="Basic residues" evidence="10">
    <location>
        <begin position="150"/>
        <end position="160"/>
    </location>
</feature>
<dbReference type="SUPFAM" id="SSF57850">
    <property type="entry name" value="RING/U-box"/>
    <property type="match status" value="1"/>
</dbReference>
<feature type="compositionally biased region" description="Acidic residues" evidence="10">
    <location>
        <begin position="172"/>
        <end position="187"/>
    </location>
</feature>
<feature type="compositionally biased region" description="Basic and acidic residues" evidence="10">
    <location>
        <begin position="188"/>
        <end position="197"/>
    </location>
</feature>
<keyword evidence="4 9" id="KW-0863">Zinc-finger</keyword>
<dbReference type="GO" id="GO:0008270">
    <property type="term" value="F:zinc ion binding"/>
    <property type="evidence" value="ECO:0007669"/>
    <property type="project" value="UniProtKB-KW"/>
</dbReference>
<evidence type="ECO:0000259" key="11">
    <source>
        <dbReference type="PROSITE" id="PS50897"/>
    </source>
</evidence>
<dbReference type="FunFam" id="3.30.40.10:FF:000143">
    <property type="entry name" value="Regulator of gluconeogenesis Rmd5"/>
    <property type="match status" value="1"/>
</dbReference>
<evidence type="ECO:0000256" key="10">
    <source>
        <dbReference type="SAM" id="MobiDB-lite"/>
    </source>
</evidence>
<evidence type="ECO:0000256" key="3">
    <source>
        <dbReference type="ARBA" id="ARBA00022723"/>
    </source>
</evidence>
<dbReference type="InterPro" id="IPR024964">
    <property type="entry name" value="CTLH/CRA"/>
</dbReference>